<proteinExistence type="predicted"/>
<dbReference type="PROSITE" id="PS01159">
    <property type="entry name" value="WW_DOMAIN_1"/>
    <property type="match status" value="1"/>
</dbReference>
<feature type="region of interest" description="Disordered" evidence="1">
    <location>
        <begin position="261"/>
        <end position="300"/>
    </location>
</feature>
<name>A0A6C0JD47_9ZZZZ</name>
<feature type="region of interest" description="Disordered" evidence="1">
    <location>
        <begin position="427"/>
        <end position="467"/>
    </location>
</feature>
<evidence type="ECO:0000313" key="3">
    <source>
        <dbReference type="EMBL" id="QHU02457.1"/>
    </source>
</evidence>
<sequence>MSKKKNSVFNFDLRNFHDYINYEKRKKELFKDYQRAYIAQIEDSLNATDARYKYTKITGKPETLGEYYANNEYLKNKGKVIEDIKNNLQDKDRILRIEENRKNSSGSRTINSDESLQKFPTEIIQAKFFDWIKEKADEIYLVLRRYNSLTDTQRATMEIEEYQLKMKRQHEEQEAYQDYLNDLPTHNSNGNTIHYNSNGQRVASWEEEQAHWNSVMADEEITKMQEENWDSQYMREEEKRRKEEKEKPVVSVFDVKKPDRKEVMRNKLRDRAKKKRAEAEAAAREKSGSMPAPPPQSFAAPPPLAVPQELTNEWVEKISKSKGTTYYYNTRTTQSSWVKPPTIPDELYHIGWRTKYVKNKNKYDFDFKPQEVWNTTQMPEHKVRNVENLPVRKNATGWSSALSTTRGYYYYTNNNTGQITYQDNVVKGGKKTRKGKGKGKGKTMKKNIKVNKSIKKKKRKTKRKGKN</sequence>
<dbReference type="PROSITE" id="PS50020">
    <property type="entry name" value="WW_DOMAIN_2"/>
    <property type="match status" value="1"/>
</dbReference>
<dbReference type="Pfam" id="PF00397">
    <property type="entry name" value="WW"/>
    <property type="match status" value="1"/>
</dbReference>
<accession>A0A6C0JD47</accession>
<organism evidence="3">
    <name type="scientific">viral metagenome</name>
    <dbReference type="NCBI Taxonomy" id="1070528"/>
    <lineage>
        <taxon>unclassified sequences</taxon>
        <taxon>metagenomes</taxon>
        <taxon>organismal metagenomes</taxon>
    </lineage>
</organism>
<dbReference type="InterPro" id="IPR001202">
    <property type="entry name" value="WW_dom"/>
</dbReference>
<feature type="compositionally biased region" description="Pro residues" evidence="1">
    <location>
        <begin position="291"/>
        <end position="300"/>
    </location>
</feature>
<dbReference type="AlphaFoldDB" id="A0A6C0JD47"/>
<evidence type="ECO:0000256" key="1">
    <source>
        <dbReference type="SAM" id="MobiDB-lite"/>
    </source>
</evidence>
<dbReference type="InterPro" id="IPR036020">
    <property type="entry name" value="WW_dom_sf"/>
</dbReference>
<evidence type="ECO:0000259" key="2">
    <source>
        <dbReference type="PROSITE" id="PS50020"/>
    </source>
</evidence>
<feature type="domain" description="WW" evidence="2">
    <location>
        <begin position="308"/>
        <end position="342"/>
    </location>
</feature>
<reference evidence="3" key="1">
    <citation type="journal article" date="2020" name="Nature">
        <title>Giant virus diversity and host interactions through global metagenomics.</title>
        <authorList>
            <person name="Schulz F."/>
            <person name="Roux S."/>
            <person name="Paez-Espino D."/>
            <person name="Jungbluth S."/>
            <person name="Walsh D.A."/>
            <person name="Denef V.J."/>
            <person name="McMahon K.D."/>
            <person name="Konstantinidis K.T."/>
            <person name="Eloe-Fadrosh E.A."/>
            <person name="Kyrpides N.C."/>
            <person name="Woyke T."/>
        </authorList>
    </citation>
    <scope>NUCLEOTIDE SEQUENCE</scope>
    <source>
        <strain evidence="3">GVMAG-M-3300025880-75</strain>
    </source>
</reference>
<feature type="compositionally biased region" description="Basic and acidic residues" evidence="1">
    <location>
        <begin position="277"/>
        <end position="287"/>
    </location>
</feature>
<dbReference type="Gene3D" id="2.20.70.10">
    <property type="match status" value="1"/>
</dbReference>
<dbReference type="SMART" id="SM00456">
    <property type="entry name" value="WW"/>
    <property type="match status" value="2"/>
</dbReference>
<dbReference type="EMBL" id="MN740358">
    <property type="protein sequence ID" value="QHU02457.1"/>
    <property type="molecule type" value="Genomic_DNA"/>
</dbReference>
<protein>
    <recommendedName>
        <fullName evidence="2">WW domain-containing protein</fullName>
    </recommendedName>
</protein>
<dbReference type="SUPFAM" id="SSF51045">
    <property type="entry name" value="WW domain"/>
    <property type="match status" value="1"/>
</dbReference>
<feature type="compositionally biased region" description="Basic residues" evidence="1">
    <location>
        <begin position="428"/>
        <end position="467"/>
    </location>
</feature>